<name>A0A1G1V2R8_9BACT</name>
<evidence type="ECO:0000256" key="2">
    <source>
        <dbReference type="SAM" id="Phobius"/>
    </source>
</evidence>
<dbReference type="PANTHER" id="PTHR34700">
    <property type="entry name" value="POTASSIUM BINDING PROTEIN KBP"/>
    <property type="match status" value="1"/>
</dbReference>
<feature type="compositionally biased region" description="Polar residues" evidence="1">
    <location>
        <begin position="48"/>
        <end position="57"/>
    </location>
</feature>
<feature type="domain" description="LysM" evidence="3">
    <location>
        <begin position="70"/>
        <end position="117"/>
    </location>
</feature>
<feature type="region of interest" description="Disordered" evidence="1">
    <location>
        <begin position="45"/>
        <end position="70"/>
    </location>
</feature>
<sequence length="216" mass="23856">MKTKQVLKFVKLNESKISIAFGALIILIALLVGFNFFNKRGQTLPPATAQNQTQASPTPKEGQVPQNLPSTYKVQKGDNLWKISEQVYGSGYNWTDIARANKLANPGIISEGQELAMPQTATRQLTIQISPVPSPTSTTPSFTVTPTPKILPQPQAIPGESYTVVRGDSLWKIAVRAYGDGFQWVKIWRANKTVIANHPDLIYPNQTFVIPRPDTK</sequence>
<protein>
    <recommendedName>
        <fullName evidence="3">LysM domain-containing protein</fullName>
    </recommendedName>
</protein>
<dbReference type="Pfam" id="PF01476">
    <property type="entry name" value="LysM"/>
    <property type="match status" value="2"/>
</dbReference>
<dbReference type="InterPro" id="IPR036779">
    <property type="entry name" value="LysM_dom_sf"/>
</dbReference>
<dbReference type="SUPFAM" id="SSF54106">
    <property type="entry name" value="LysM domain"/>
    <property type="match status" value="2"/>
</dbReference>
<accession>A0A1G1V2R8</accession>
<dbReference type="AlphaFoldDB" id="A0A1G1V2R8"/>
<keyword evidence="2" id="KW-1133">Transmembrane helix</keyword>
<gene>
    <name evidence="4" type="ORF">A2782_03095</name>
</gene>
<feature type="transmembrane region" description="Helical" evidence="2">
    <location>
        <begin position="17"/>
        <end position="37"/>
    </location>
</feature>
<keyword evidence="2" id="KW-0812">Transmembrane</keyword>
<proteinExistence type="predicted"/>
<evidence type="ECO:0000313" key="4">
    <source>
        <dbReference type="EMBL" id="OGY09680.1"/>
    </source>
</evidence>
<dbReference type="InterPro" id="IPR018392">
    <property type="entry name" value="LysM"/>
</dbReference>
<keyword evidence="2" id="KW-0472">Membrane</keyword>
<evidence type="ECO:0000256" key="1">
    <source>
        <dbReference type="SAM" id="MobiDB-lite"/>
    </source>
</evidence>
<feature type="domain" description="LysM" evidence="3">
    <location>
        <begin position="160"/>
        <end position="210"/>
    </location>
</feature>
<dbReference type="EMBL" id="MHBW01000006">
    <property type="protein sequence ID" value="OGY09680.1"/>
    <property type="molecule type" value="Genomic_DNA"/>
</dbReference>
<reference evidence="4 5" key="1">
    <citation type="journal article" date="2016" name="Nat. Commun.">
        <title>Thousands of microbial genomes shed light on interconnected biogeochemical processes in an aquifer system.</title>
        <authorList>
            <person name="Anantharaman K."/>
            <person name="Brown C.T."/>
            <person name="Hug L.A."/>
            <person name="Sharon I."/>
            <person name="Castelle C.J."/>
            <person name="Probst A.J."/>
            <person name="Thomas B.C."/>
            <person name="Singh A."/>
            <person name="Wilkins M.J."/>
            <person name="Karaoz U."/>
            <person name="Brodie E.L."/>
            <person name="Williams K.H."/>
            <person name="Hubbard S.S."/>
            <person name="Banfield J.F."/>
        </authorList>
    </citation>
    <scope>NUCLEOTIDE SEQUENCE [LARGE SCALE GENOMIC DNA]</scope>
</reference>
<dbReference type="PANTHER" id="PTHR34700:SF4">
    <property type="entry name" value="PHAGE-LIKE ELEMENT PBSX PROTEIN XKDP"/>
    <property type="match status" value="1"/>
</dbReference>
<dbReference type="Gene3D" id="3.10.350.10">
    <property type="entry name" value="LysM domain"/>
    <property type="match status" value="2"/>
</dbReference>
<dbReference type="CDD" id="cd00118">
    <property type="entry name" value="LysM"/>
    <property type="match status" value="2"/>
</dbReference>
<dbReference type="InterPro" id="IPR052196">
    <property type="entry name" value="Bact_Kbp"/>
</dbReference>
<dbReference type="SMART" id="SM00257">
    <property type="entry name" value="LysM"/>
    <property type="match status" value="2"/>
</dbReference>
<dbReference type="PROSITE" id="PS51782">
    <property type="entry name" value="LYSM"/>
    <property type="match status" value="2"/>
</dbReference>
<evidence type="ECO:0000259" key="3">
    <source>
        <dbReference type="PROSITE" id="PS51782"/>
    </source>
</evidence>
<organism evidence="4 5">
    <name type="scientific">Candidatus Blackburnbacteria bacterium RIFCSPHIGHO2_01_FULL_43_15b</name>
    <dbReference type="NCBI Taxonomy" id="1797513"/>
    <lineage>
        <taxon>Bacteria</taxon>
        <taxon>Candidatus Blackburniibacteriota</taxon>
    </lineage>
</organism>
<evidence type="ECO:0000313" key="5">
    <source>
        <dbReference type="Proteomes" id="UP000177967"/>
    </source>
</evidence>
<comment type="caution">
    <text evidence="4">The sequence shown here is derived from an EMBL/GenBank/DDBJ whole genome shotgun (WGS) entry which is preliminary data.</text>
</comment>
<dbReference type="STRING" id="1797513.A2782_03095"/>
<dbReference type="Proteomes" id="UP000177967">
    <property type="component" value="Unassembled WGS sequence"/>
</dbReference>